<feature type="domain" description="Carbohydrate kinase PfkB" evidence="3">
    <location>
        <begin position="26"/>
        <end position="326"/>
    </location>
</feature>
<dbReference type="GO" id="GO:0005829">
    <property type="term" value="C:cytosol"/>
    <property type="evidence" value="ECO:0007669"/>
    <property type="project" value="TreeGrafter"/>
</dbReference>
<dbReference type="GO" id="GO:0033785">
    <property type="term" value="F:heptose 7-phosphate kinase activity"/>
    <property type="evidence" value="ECO:0007669"/>
    <property type="project" value="TreeGrafter"/>
</dbReference>
<dbReference type="PANTHER" id="PTHR46969:SF1">
    <property type="entry name" value="BIFUNCTIONAL PROTEIN HLDE"/>
    <property type="match status" value="1"/>
</dbReference>
<dbReference type="GO" id="GO:0016773">
    <property type="term" value="F:phosphotransferase activity, alcohol group as acceptor"/>
    <property type="evidence" value="ECO:0007669"/>
    <property type="project" value="InterPro"/>
</dbReference>
<dbReference type="PROSITE" id="PS00583">
    <property type="entry name" value="PFKB_KINASES_1"/>
    <property type="match status" value="1"/>
</dbReference>
<dbReference type="OrthoDB" id="9802794at2"/>
<dbReference type="SUPFAM" id="SSF53613">
    <property type="entry name" value="Ribokinase-like"/>
    <property type="match status" value="1"/>
</dbReference>
<dbReference type="PANTHER" id="PTHR46969">
    <property type="entry name" value="BIFUNCTIONAL PROTEIN HLDE"/>
    <property type="match status" value="1"/>
</dbReference>
<dbReference type="RefSeq" id="WP_129348336.1">
    <property type="nucleotide sequence ID" value="NZ_CP026538.1"/>
</dbReference>
<dbReference type="KEGG" id="dcb:C3Y92_00080"/>
<keyword evidence="2 4" id="KW-0418">Kinase</keyword>
<dbReference type="InterPro" id="IPR011913">
    <property type="entry name" value="RfaE_dom_I"/>
</dbReference>
<dbReference type="GO" id="GO:0033786">
    <property type="term" value="F:heptose-1-phosphate adenylyltransferase activity"/>
    <property type="evidence" value="ECO:0007669"/>
    <property type="project" value="TreeGrafter"/>
</dbReference>
<dbReference type="AlphaFoldDB" id="A0A4P6HHA2"/>
<evidence type="ECO:0000256" key="2">
    <source>
        <dbReference type="ARBA" id="ARBA00022777"/>
    </source>
</evidence>
<name>A0A4P6HHA2_9BACT</name>
<evidence type="ECO:0000313" key="4">
    <source>
        <dbReference type="EMBL" id="QAZ65724.1"/>
    </source>
</evidence>
<dbReference type="InterPro" id="IPR029056">
    <property type="entry name" value="Ribokinase-like"/>
</dbReference>
<dbReference type="Gene3D" id="3.40.1190.20">
    <property type="match status" value="1"/>
</dbReference>
<sequence>MNPDPGLLPDLARLSAALDAMAGKAVLVLGDAMLDHYLMGEVGRISPEAPVPVVKVGRERHLAGGAGNVARNIAALGAKPLLVSATGDDDAGRMLGTLLERDGVESLLVRDRSRPTTIKTRIIAQNQQVVRVDRESDAPLADKARQGLMAALPALVTKADVVIVSDYAKGVVGPDLMAALRAAVAACDPRPMILVDPKPANLACYAGVDLLTPNLKETLEMAGSAAVSRETGPRRVLRAGLALFKTVRCRHLCVTLGPDGIALFRTPSDVAHIPTAARRVYDVTGAGDSVMAALACGLAAGLDLLDACMLSNYCAGIAVSQVGAAAVSRDELAAALAEAAVPEVERWL</sequence>
<dbReference type="EMBL" id="CP026538">
    <property type="protein sequence ID" value="QAZ65724.1"/>
    <property type="molecule type" value="Genomic_DNA"/>
</dbReference>
<reference evidence="4 5" key="1">
    <citation type="submission" date="2018-02" db="EMBL/GenBank/DDBJ databases">
        <title>Genome sequence of Desulfovibrio carbinolicus DSM 3852.</title>
        <authorList>
            <person name="Wilbanks E."/>
            <person name="Skennerton C.T."/>
            <person name="Orphan V.J."/>
        </authorList>
    </citation>
    <scope>NUCLEOTIDE SEQUENCE [LARGE SCALE GENOMIC DNA]</scope>
    <source>
        <strain evidence="4 5">DSM 3852</strain>
    </source>
</reference>
<keyword evidence="5" id="KW-1185">Reference proteome</keyword>
<dbReference type="InterPro" id="IPR011611">
    <property type="entry name" value="PfkB_dom"/>
</dbReference>
<proteinExistence type="predicted"/>
<evidence type="ECO:0000313" key="5">
    <source>
        <dbReference type="Proteomes" id="UP000293296"/>
    </source>
</evidence>
<dbReference type="Pfam" id="PF00294">
    <property type="entry name" value="PfkB"/>
    <property type="match status" value="1"/>
</dbReference>
<dbReference type="CDD" id="cd01172">
    <property type="entry name" value="RfaE_like"/>
    <property type="match status" value="1"/>
</dbReference>
<accession>A0A4P6HHA2</accession>
<evidence type="ECO:0000259" key="3">
    <source>
        <dbReference type="Pfam" id="PF00294"/>
    </source>
</evidence>
<organism evidence="4 5">
    <name type="scientific">Solidesulfovibrio carbinolicus</name>
    <dbReference type="NCBI Taxonomy" id="296842"/>
    <lineage>
        <taxon>Bacteria</taxon>
        <taxon>Pseudomonadati</taxon>
        <taxon>Thermodesulfobacteriota</taxon>
        <taxon>Desulfovibrionia</taxon>
        <taxon>Desulfovibrionales</taxon>
        <taxon>Desulfovibrionaceae</taxon>
        <taxon>Solidesulfovibrio</taxon>
    </lineage>
</organism>
<dbReference type="Proteomes" id="UP000293296">
    <property type="component" value="Chromosome"/>
</dbReference>
<protein>
    <submittedName>
        <fullName evidence="4">D-glycero-beta-D-manno-heptose-7-phosphate kinase</fullName>
    </submittedName>
</protein>
<keyword evidence="1" id="KW-0808">Transferase</keyword>
<dbReference type="InterPro" id="IPR002173">
    <property type="entry name" value="Carboh/pur_kinase_PfkB_CS"/>
</dbReference>
<dbReference type="PROSITE" id="PS00584">
    <property type="entry name" value="PFKB_KINASES_2"/>
    <property type="match status" value="1"/>
</dbReference>
<gene>
    <name evidence="4" type="ORF">C3Y92_00080</name>
</gene>
<evidence type="ECO:0000256" key="1">
    <source>
        <dbReference type="ARBA" id="ARBA00022679"/>
    </source>
</evidence>